<dbReference type="PANTHER" id="PTHR22617:SF23">
    <property type="entry name" value="CHEMOTAXIS PROTEIN CHEW"/>
    <property type="match status" value="1"/>
</dbReference>
<dbReference type="Gene3D" id="2.30.30.40">
    <property type="entry name" value="SH3 Domains"/>
    <property type="match status" value="1"/>
</dbReference>
<dbReference type="PANTHER" id="PTHR22617">
    <property type="entry name" value="CHEMOTAXIS SENSOR HISTIDINE KINASE-RELATED"/>
    <property type="match status" value="1"/>
</dbReference>
<evidence type="ECO:0000259" key="1">
    <source>
        <dbReference type="PROSITE" id="PS50851"/>
    </source>
</evidence>
<reference evidence="2 3" key="1">
    <citation type="submission" date="2020-02" db="EMBL/GenBank/DDBJ databases">
        <title>Genomic and physiological characterization of two novel Nitrospinaceae genera.</title>
        <authorList>
            <person name="Mueller A.J."/>
            <person name="Jung M.-Y."/>
            <person name="Strachan C.R."/>
            <person name="Herbold C.W."/>
            <person name="Kirkegaard R.H."/>
            <person name="Daims H."/>
        </authorList>
    </citation>
    <scope>NUCLEOTIDE SEQUENCE [LARGE SCALE GENOMIC DNA]</scope>
    <source>
        <strain evidence="2">EB</strain>
    </source>
</reference>
<dbReference type="InterPro" id="IPR002545">
    <property type="entry name" value="CheW-lke_dom"/>
</dbReference>
<dbReference type="PROSITE" id="PS50851">
    <property type="entry name" value="CHEW"/>
    <property type="match status" value="1"/>
</dbReference>
<dbReference type="AlphaFoldDB" id="A0A7T0G145"/>
<dbReference type="GO" id="GO:0006935">
    <property type="term" value="P:chemotaxis"/>
    <property type="evidence" value="ECO:0007669"/>
    <property type="project" value="InterPro"/>
</dbReference>
<dbReference type="Pfam" id="PF01584">
    <property type="entry name" value="CheW"/>
    <property type="match status" value="1"/>
</dbReference>
<dbReference type="Gene3D" id="2.40.50.180">
    <property type="entry name" value="CheA-289, Domain 4"/>
    <property type="match status" value="1"/>
</dbReference>
<feature type="domain" description="CheW-like" evidence="1">
    <location>
        <begin position="32"/>
        <end position="172"/>
    </location>
</feature>
<evidence type="ECO:0000313" key="2">
    <source>
        <dbReference type="EMBL" id="QPJ62985.1"/>
    </source>
</evidence>
<protein>
    <submittedName>
        <fullName evidence="2">Chemotaxis protein CheW</fullName>
    </submittedName>
</protein>
<name>A0A7T0G145_9BACT</name>
<dbReference type="GO" id="GO:0007165">
    <property type="term" value="P:signal transduction"/>
    <property type="evidence" value="ECO:0007669"/>
    <property type="project" value="InterPro"/>
</dbReference>
<dbReference type="InterPro" id="IPR039315">
    <property type="entry name" value="CheW"/>
</dbReference>
<dbReference type="SUPFAM" id="SSF50341">
    <property type="entry name" value="CheW-like"/>
    <property type="match status" value="1"/>
</dbReference>
<evidence type="ECO:0000313" key="3">
    <source>
        <dbReference type="Proteomes" id="UP000594688"/>
    </source>
</evidence>
<dbReference type="Proteomes" id="UP000594688">
    <property type="component" value="Chromosome"/>
</dbReference>
<proteinExistence type="predicted"/>
<dbReference type="KEGG" id="nli:G3M70_14315"/>
<dbReference type="EMBL" id="CP048685">
    <property type="protein sequence ID" value="QPJ62985.1"/>
    <property type="molecule type" value="Genomic_DNA"/>
</dbReference>
<organism evidence="2 3">
    <name type="scientific">Candidatus Nitronauta litoralis</name>
    <dbReference type="NCBI Taxonomy" id="2705533"/>
    <lineage>
        <taxon>Bacteria</taxon>
        <taxon>Pseudomonadati</taxon>
        <taxon>Nitrospinota/Tectimicrobiota group</taxon>
        <taxon>Nitrospinota</taxon>
        <taxon>Nitrospinia</taxon>
        <taxon>Nitrospinales</taxon>
        <taxon>Nitrospinaceae</taxon>
        <taxon>Candidatus Nitronauta</taxon>
    </lineage>
</organism>
<dbReference type="InterPro" id="IPR036061">
    <property type="entry name" value="CheW-like_dom_sf"/>
</dbReference>
<dbReference type="SMART" id="SM00260">
    <property type="entry name" value="CheW"/>
    <property type="match status" value="1"/>
</dbReference>
<dbReference type="GO" id="GO:0005829">
    <property type="term" value="C:cytosol"/>
    <property type="evidence" value="ECO:0007669"/>
    <property type="project" value="TreeGrafter"/>
</dbReference>
<sequence>MEETENFKSDRILEEIHKRKDQTLDVQKEEEKVKLVIFTLGSHYYALHGDSVKEILTVLKIVRVPATPPFILGIINVRGDIQSVIDVNLFMGQPPTETGVDSRIVIAEKNGIRSGILVDTVQDVLDAPKESIQKPISTLNDTIRYFVDGEFSYRHHNVTLLDAGKLFEKITEKNAD</sequence>
<gene>
    <name evidence="2" type="ORF">G3M70_14315</name>
</gene>
<accession>A0A7T0G145</accession>